<feature type="region of interest" description="Disordered" evidence="1">
    <location>
        <begin position="1"/>
        <end position="70"/>
    </location>
</feature>
<evidence type="ECO:0000256" key="1">
    <source>
        <dbReference type="SAM" id="MobiDB-lite"/>
    </source>
</evidence>
<name>A0A2P6TRZ9_CHLSO</name>
<feature type="compositionally biased region" description="Basic residues" evidence="1">
    <location>
        <begin position="40"/>
        <end position="49"/>
    </location>
</feature>
<keyword evidence="3" id="KW-1185">Reference proteome</keyword>
<evidence type="ECO:0000313" key="2">
    <source>
        <dbReference type="EMBL" id="PRW56840.1"/>
    </source>
</evidence>
<proteinExistence type="predicted"/>
<feature type="compositionally biased region" description="Basic and acidic residues" evidence="1">
    <location>
        <begin position="22"/>
        <end position="39"/>
    </location>
</feature>
<accession>A0A2P6TRZ9</accession>
<gene>
    <name evidence="2" type="ORF">C2E21_4791</name>
</gene>
<sequence length="70" mass="7565">MSLGSGSPPHSFEAEVPPETGHLLEEIVEEQHKQEERAKAMAHQHPHQPHKQEGQHQGGEPHAHAGGGTS</sequence>
<organism evidence="2 3">
    <name type="scientific">Chlorella sorokiniana</name>
    <name type="common">Freshwater green alga</name>
    <dbReference type="NCBI Taxonomy" id="3076"/>
    <lineage>
        <taxon>Eukaryota</taxon>
        <taxon>Viridiplantae</taxon>
        <taxon>Chlorophyta</taxon>
        <taxon>core chlorophytes</taxon>
        <taxon>Trebouxiophyceae</taxon>
        <taxon>Chlorellales</taxon>
        <taxon>Chlorellaceae</taxon>
        <taxon>Chlorella clade</taxon>
        <taxon>Chlorella</taxon>
    </lineage>
</organism>
<evidence type="ECO:0000313" key="3">
    <source>
        <dbReference type="Proteomes" id="UP000239899"/>
    </source>
</evidence>
<comment type="caution">
    <text evidence="2">The sequence shown here is derived from an EMBL/GenBank/DDBJ whole genome shotgun (WGS) entry which is preliminary data.</text>
</comment>
<reference evidence="2 3" key="1">
    <citation type="journal article" date="2018" name="Plant J.">
        <title>Genome sequences of Chlorella sorokiniana UTEX 1602 and Micractinium conductrix SAG 241.80: implications to maltose excretion by a green alga.</title>
        <authorList>
            <person name="Arriola M.B."/>
            <person name="Velmurugan N."/>
            <person name="Zhang Y."/>
            <person name="Plunkett M.H."/>
            <person name="Hondzo H."/>
            <person name="Barney B.M."/>
        </authorList>
    </citation>
    <scope>NUCLEOTIDE SEQUENCE [LARGE SCALE GENOMIC DNA]</scope>
    <source>
        <strain evidence="3">UTEX 1602</strain>
    </source>
</reference>
<dbReference type="AlphaFoldDB" id="A0A2P6TRZ9"/>
<feature type="compositionally biased region" description="Basic and acidic residues" evidence="1">
    <location>
        <begin position="50"/>
        <end position="63"/>
    </location>
</feature>
<dbReference type="Proteomes" id="UP000239899">
    <property type="component" value="Unassembled WGS sequence"/>
</dbReference>
<protein>
    <submittedName>
        <fullName evidence="2">Chromosome segregation ATPase</fullName>
    </submittedName>
</protein>
<dbReference type="EMBL" id="LHPG02000008">
    <property type="protein sequence ID" value="PRW56840.1"/>
    <property type="molecule type" value="Genomic_DNA"/>
</dbReference>